<dbReference type="InterPro" id="IPR000653">
    <property type="entry name" value="DegT/StrS_aminotransferase"/>
</dbReference>
<evidence type="ECO:0000256" key="3">
    <source>
        <dbReference type="PIRSR" id="PIRSR000390-1"/>
    </source>
</evidence>
<organism evidence="6 7">
    <name type="scientific">Lunatimonas lonarensis</name>
    <dbReference type="NCBI Taxonomy" id="1232681"/>
    <lineage>
        <taxon>Bacteria</taxon>
        <taxon>Pseudomonadati</taxon>
        <taxon>Bacteroidota</taxon>
        <taxon>Cytophagia</taxon>
        <taxon>Cytophagales</taxon>
        <taxon>Cyclobacteriaceae</taxon>
    </lineage>
</organism>
<evidence type="ECO:0000313" key="6">
    <source>
        <dbReference type="EMBL" id="EON78578.1"/>
    </source>
</evidence>
<proteinExistence type="inferred from homology"/>
<dbReference type="Proteomes" id="UP000013909">
    <property type="component" value="Unassembled WGS sequence"/>
</dbReference>
<evidence type="ECO:0000256" key="2">
    <source>
        <dbReference type="ARBA" id="ARBA00037999"/>
    </source>
</evidence>
<sequence length="364" mass="40186">MSMRIPFLDLDKVHQSLQKELSSKFQELVRTSVFSGGKEVDAFAEEIRNYLGEPFVIPCSNGTDALEIAMKVLGIGYGDEVILPALTWVSTAEAIRNVGAVPRFVDVTAEGLIDLDSIEQKVSSATKAIVPVHLYGKMVGMDRLSRIAERSGLKVIEDAAQAFGAFSNGRSAGLWGTIGCFSFYPTKNLGALGEAGMLVTMDAEWAKQCRLWVNHGQVARNEHLISGRNAKIDTLQAAFLRIKLRHFSGMQGLRKELAEIYLRRLRGIDELILPTGILGHDHNAHLFTVQCRQRNQLKSYLEKHGIGSAIHYPQILPHMSPFLDGVPYPVAETVAKTTLSLPLNTGLTQEEVQEVAEVVARFFE</sequence>
<gene>
    <name evidence="6" type="ORF">ADIS_0928</name>
</gene>
<feature type="active site" description="Proton acceptor" evidence="3">
    <location>
        <position position="187"/>
    </location>
</feature>
<dbReference type="EMBL" id="AQHR01000029">
    <property type="protein sequence ID" value="EON78578.1"/>
    <property type="molecule type" value="Genomic_DNA"/>
</dbReference>
<keyword evidence="6" id="KW-0032">Aminotransferase</keyword>
<dbReference type="PANTHER" id="PTHR30244">
    <property type="entry name" value="TRANSAMINASE"/>
    <property type="match status" value="1"/>
</dbReference>
<keyword evidence="7" id="KW-1185">Reference proteome</keyword>
<reference evidence="6 7" key="1">
    <citation type="submission" date="2013-02" db="EMBL/GenBank/DDBJ databases">
        <title>A novel strain isolated from Lonar lake, Maharashtra, India.</title>
        <authorList>
            <person name="Singh A."/>
        </authorList>
    </citation>
    <scope>NUCLEOTIDE SEQUENCE [LARGE SCALE GENOMIC DNA]</scope>
    <source>
        <strain evidence="6 7">AK24</strain>
    </source>
</reference>
<keyword evidence="6" id="KW-0808">Transferase</keyword>
<dbReference type="PATRIC" id="fig|1288963.3.peg.927"/>
<dbReference type="InterPro" id="IPR015424">
    <property type="entry name" value="PyrdxlP-dep_Trfase"/>
</dbReference>
<dbReference type="STRING" id="1232681.ADIS_0928"/>
<evidence type="ECO:0000256" key="5">
    <source>
        <dbReference type="RuleBase" id="RU004508"/>
    </source>
</evidence>
<dbReference type="GO" id="GO:0000271">
    <property type="term" value="P:polysaccharide biosynthetic process"/>
    <property type="evidence" value="ECO:0007669"/>
    <property type="project" value="TreeGrafter"/>
</dbReference>
<comment type="similarity">
    <text evidence="2 5">Belongs to the DegT/DnrJ/EryC1 family.</text>
</comment>
<evidence type="ECO:0000256" key="4">
    <source>
        <dbReference type="PIRSR" id="PIRSR000390-2"/>
    </source>
</evidence>
<dbReference type="GO" id="GO:0008483">
    <property type="term" value="F:transaminase activity"/>
    <property type="evidence" value="ECO:0007669"/>
    <property type="project" value="UniProtKB-KW"/>
</dbReference>
<dbReference type="GO" id="GO:0030170">
    <property type="term" value="F:pyridoxal phosphate binding"/>
    <property type="evidence" value="ECO:0007669"/>
    <property type="project" value="TreeGrafter"/>
</dbReference>
<name>R7ZX45_9BACT</name>
<dbReference type="CDD" id="cd00616">
    <property type="entry name" value="AHBA_syn"/>
    <property type="match status" value="1"/>
</dbReference>
<dbReference type="OrthoDB" id="9804264at2"/>
<accession>R7ZX45</accession>
<dbReference type="PIRSF" id="PIRSF000390">
    <property type="entry name" value="PLP_StrS"/>
    <property type="match status" value="1"/>
</dbReference>
<dbReference type="Pfam" id="PF01041">
    <property type="entry name" value="DegT_DnrJ_EryC1"/>
    <property type="match status" value="1"/>
</dbReference>
<dbReference type="InterPro" id="IPR015421">
    <property type="entry name" value="PyrdxlP-dep_Trfase_major"/>
</dbReference>
<dbReference type="SUPFAM" id="SSF53383">
    <property type="entry name" value="PLP-dependent transferases"/>
    <property type="match status" value="1"/>
</dbReference>
<keyword evidence="1 4" id="KW-0663">Pyridoxal phosphate</keyword>
<dbReference type="PANTHER" id="PTHR30244:SF36">
    <property type="entry name" value="3-OXO-GLUCOSE-6-PHOSPHATE:GLUTAMATE AMINOTRANSFERASE"/>
    <property type="match status" value="1"/>
</dbReference>
<dbReference type="Gene3D" id="3.90.1150.10">
    <property type="entry name" value="Aspartate Aminotransferase, domain 1"/>
    <property type="match status" value="1"/>
</dbReference>
<evidence type="ECO:0000256" key="1">
    <source>
        <dbReference type="ARBA" id="ARBA00022898"/>
    </source>
</evidence>
<comment type="caution">
    <text evidence="6">The sequence shown here is derived from an EMBL/GenBank/DDBJ whole genome shotgun (WGS) entry which is preliminary data.</text>
</comment>
<evidence type="ECO:0000313" key="7">
    <source>
        <dbReference type="Proteomes" id="UP000013909"/>
    </source>
</evidence>
<dbReference type="AlphaFoldDB" id="R7ZX45"/>
<feature type="modified residue" description="N6-(pyridoxal phosphate)lysine" evidence="4">
    <location>
        <position position="187"/>
    </location>
</feature>
<dbReference type="InterPro" id="IPR015422">
    <property type="entry name" value="PyrdxlP-dep_Trfase_small"/>
</dbReference>
<dbReference type="RefSeq" id="WP_010853076.1">
    <property type="nucleotide sequence ID" value="NZ_AQHR01000029.1"/>
</dbReference>
<protein>
    <submittedName>
        <fullName evidence="6">Putative DegT/DnrJ/EryC1/StrS aminotransferase protein family</fullName>
    </submittedName>
</protein>
<dbReference type="Gene3D" id="3.40.640.10">
    <property type="entry name" value="Type I PLP-dependent aspartate aminotransferase-like (Major domain)"/>
    <property type="match status" value="1"/>
</dbReference>